<feature type="transmembrane region" description="Helical" evidence="16">
    <location>
        <begin position="212"/>
        <end position="232"/>
    </location>
</feature>
<dbReference type="EC" id="2.4.99.28" evidence="16"/>
<dbReference type="OrthoDB" id="9768187at2"/>
<keyword evidence="5 16" id="KW-0328">Glycosyltransferase</keyword>
<feature type="transmembrane region" description="Helical" evidence="16">
    <location>
        <begin position="69"/>
        <end position="86"/>
    </location>
</feature>
<dbReference type="Pfam" id="PF01098">
    <property type="entry name" value="FTSW_RODA_SPOVE"/>
    <property type="match status" value="1"/>
</dbReference>
<dbReference type="PANTHER" id="PTHR30474:SF2">
    <property type="entry name" value="PEPTIDOGLYCAN GLYCOSYLTRANSFERASE FTSW-RELATED"/>
    <property type="match status" value="1"/>
</dbReference>
<keyword evidence="13 16" id="KW-0961">Cell wall biogenesis/degradation</keyword>
<evidence type="ECO:0000256" key="10">
    <source>
        <dbReference type="ARBA" id="ARBA00022989"/>
    </source>
</evidence>
<name>A0YHL9_9GAMM</name>
<feature type="transmembrane region" description="Helical" evidence="16">
    <location>
        <begin position="129"/>
        <end position="153"/>
    </location>
</feature>
<dbReference type="STRING" id="247633.GP2143_10887"/>
<comment type="function">
    <text evidence="16">Peptidoglycan polymerase that is essential for cell division.</text>
</comment>
<keyword evidence="18" id="KW-1185">Reference proteome</keyword>
<evidence type="ECO:0000256" key="5">
    <source>
        <dbReference type="ARBA" id="ARBA00022676"/>
    </source>
</evidence>
<dbReference type="Proteomes" id="UP000004931">
    <property type="component" value="Unassembled WGS sequence"/>
</dbReference>
<dbReference type="EMBL" id="AAVT01000019">
    <property type="protein sequence ID" value="EAW29665.1"/>
    <property type="molecule type" value="Genomic_DNA"/>
</dbReference>
<evidence type="ECO:0000256" key="11">
    <source>
        <dbReference type="ARBA" id="ARBA00023136"/>
    </source>
</evidence>
<dbReference type="PANTHER" id="PTHR30474">
    <property type="entry name" value="CELL CYCLE PROTEIN"/>
    <property type="match status" value="1"/>
</dbReference>
<evidence type="ECO:0000256" key="7">
    <source>
        <dbReference type="ARBA" id="ARBA00022692"/>
    </source>
</evidence>
<evidence type="ECO:0000256" key="6">
    <source>
        <dbReference type="ARBA" id="ARBA00022679"/>
    </source>
</evidence>
<gene>
    <name evidence="16" type="primary">ftsW</name>
    <name evidence="17" type="ORF">GP2143_10887</name>
</gene>
<evidence type="ECO:0000256" key="1">
    <source>
        <dbReference type="ARBA" id="ARBA00004651"/>
    </source>
</evidence>
<protein>
    <recommendedName>
        <fullName evidence="16">Probable peptidoglycan glycosyltransferase FtsW</fullName>
        <shortName evidence="16">PGT</shortName>
        <ecNumber evidence="16">2.4.99.28</ecNumber>
    </recommendedName>
    <alternativeName>
        <fullName evidence="16">Cell division protein FtsW</fullName>
    </alternativeName>
    <alternativeName>
        <fullName evidence="16">Cell wall polymerase</fullName>
    </alternativeName>
    <alternativeName>
        <fullName evidence="16">Peptidoglycan polymerase</fullName>
        <shortName evidence="16">PG polymerase</shortName>
    </alternativeName>
</protein>
<keyword evidence="3 16" id="KW-1003">Cell membrane</keyword>
<feature type="transmembrane region" description="Helical" evidence="16">
    <location>
        <begin position="364"/>
        <end position="383"/>
    </location>
</feature>
<evidence type="ECO:0000256" key="14">
    <source>
        <dbReference type="ARBA" id="ARBA00038053"/>
    </source>
</evidence>
<feature type="transmembrane region" description="Helical" evidence="16">
    <location>
        <begin position="98"/>
        <end position="117"/>
    </location>
</feature>
<reference evidence="17 18" key="1">
    <citation type="journal article" date="2010" name="J. Bacteriol.">
        <title>Genome sequence of the oligotrophic marine Gammaproteobacterium HTCC2143, isolated from the Oregon Coast.</title>
        <authorList>
            <person name="Oh H.M."/>
            <person name="Kang I."/>
            <person name="Ferriera S."/>
            <person name="Giovannoni S.J."/>
            <person name="Cho J.C."/>
        </authorList>
    </citation>
    <scope>NUCLEOTIDE SEQUENCE [LARGE SCALE GENOMIC DNA]</scope>
    <source>
        <strain evidence="17 18">HTCC2143</strain>
    </source>
</reference>
<accession>A0YHL9</accession>
<dbReference type="GO" id="GO:0015648">
    <property type="term" value="F:lipid-linked peptidoglycan transporter activity"/>
    <property type="evidence" value="ECO:0007669"/>
    <property type="project" value="TreeGrafter"/>
</dbReference>
<evidence type="ECO:0000313" key="18">
    <source>
        <dbReference type="Proteomes" id="UP000004931"/>
    </source>
</evidence>
<keyword evidence="6 16" id="KW-0808">Transferase</keyword>
<dbReference type="NCBIfam" id="TIGR02614">
    <property type="entry name" value="ftsW"/>
    <property type="match status" value="1"/>
</dbReference>
<comment type="similarity">
    <text evidence="14 16">Belongs to the SEDS family. FtsW subfamily.</text>
</comment>
<feature type="transmembrane region" description="Helical" evidence="16">
    <location>
        <begin position="165"/>
        <end position="182"/>
    </location>
</feature>
<proteinExistence type="inferred from homology"/>
<comment type="subcellular location">
    <subcellularLocation>
        <location evidence="16">Cell inner membrane</location>
        <topology evidence="16">Multi-pass membrane protein</topology>
    </subcellularLocation>
    <subcellularLocation>
        <location evidence="1">Cell membrane</location>
        <topology evidence="1">Multi-pass membrane protein</topology>
    </subcellularLocation>
    <text evidence="16">Localizes to the division septum.</text>
</comment>
<sequence length="425" mass="47248">MGATTVTGPDKQGAIKHRLSSIFPVEQGTFDPLLSFAAIGLLVVGFIAMSSASIEFAAERYGDPFFHSYRYLFHLGLSLFGALIIYRIPMNIWERTGWFWLMFAFVLLTLVLIPGIGREVNGSRRWLAFGPLTLQASEVAKVCIILYLAGYLVRRQDEVRDEWKGFIKPMIVLFAVIILLMLEPDFGATVVTLCTAFGMIFLAGVRLWQFSLVIMAALAALIILVVSEPYRLKRLTAYTDPWADQFDTGYQLTQSLIAFGRGEWLGVGLGNSIQKMFYLPESHTDFVFAIFAEEFGFVGAMFLIALFCLLIARILTIARRAEHQQHMFSAFVAYGIALMISGQVFINIGVNIALLPTKGLTLPFLSYGGSSLIVCCALLAMVFRINQELSSSKSPIVKNSIVDGRKSSRTIAARKSRNIQKRALV</sequence>
<keyword evidence="10 16" id="KW-1133">Transmembrane helix</keyword>
<keyword evidence="7 16" id="KW-0812">Transmembrane</keyword>
<feature type="transmembrane region" description="Helical" evidence="16">
    <location>
        <begin position="286"/>
        <end position="315"/>
    </location>
</feature>
<evidence type="ECO:0000256" key="3">
    <source>
        <dbReference type="ARBA" id="ARBA00022475"/>
    </source>
</evidence>
<evidence type="ECO:0000313" key="17">
    <source>
        <dbReference type="EMBL" id="EAW29665.1"/>
    </source>
</evidence>
<keyword evidence="16" id="KW-0997">Cell inner membrane</keyword>
<comment type="catalytic activity">
    <reaction evidence="15 16">
        <text>[GlcNAc-(1-&gt;4)-Mur2Ac(oyl-L-Ala-gamma-D-Glu-L-Lys-D-Ala-D-Ala)](n)-di-trans,octa-cis-undecaprenyl diphosphate + beta-D-GlcNAc-(1-&gt;4)-Mur2Ac(oyl-L-Ala-gamma-D-Glu-L-Lys-D-Ala-D-Ala)-di-trans,octa-cis-undecaprenyl diphosphate = [GlcNAc-(1-&gt;4)-Mur2Ac(oyl-L-Ala-gamma-D-Glu-L-Lys-D-Ala-D-Ala)](n+1)-di-trans,octa-cis-undecaprenyl diphosphate + di-trans,octa-cis-undecaprenyl diphosphate + H(+)</text>
        <dbReference type="Rhea" id="RHEA:23708"/>
        <dbReference type="Rhea" id="RHEA-COMP:9602"/>
        <dbReference type="Rhea" id="RHEA-COMP:9603"/>
        <dbReference type="ChEBI" id="CHEBI:15378"/>
        <dbReference type="ChEBI" id="CHEBI:58405"/>
        <dbReference type="ChEBI" id="CHEBI:60033"/>
        <dbReference type="ChEBI" id="CHEBI:78435"/>
        <dbReference type="EC" id="2.4.99.28"/>
    </reaction>
</comment>
<dbReference type="InterPro" id="IPR001182">
    <property type="entry name" value="FtsW/RodA"/>
</dbReference>
<dbReference type="HAMAP" id="MF_00913">
    <property type="entry name" value="PGT_FtsW_proteobact"/>
    <property type="match status" value="1"/>
</dbReference>
<dbReference type="GO" id="GO:0043093">
    <property type="term" value="P:FtsZ-dependent cytokinesis"/>
    <property type="evidence" value="ECO:0007669"/>
    <property type="project" value="UniProtKB-UniRule"/>
</dbReference>
<dbReference type="AlphaFoldDB" id="A0YHL9"/>
<dbReference type="GO" id="GO:0005886">
    <property type="term" value="C:plasma membrane"/>
    <property type="evidence" value="ECO:0007669"/>
    <property type="project" value="UniProtKB-SubCell"/>
</dbReference>
<keyword evidence="11 16" id="KW-0472">Membrane</keyword>
<dbReference type="UniPathway" id="UPA00219"/>
<keyword evidence="9 16" id="KW-0573">Peptidoglycan synthesis</keyword>
<keyword evidence="4 16" id="KW-0132">Cell division</keyword>
<comment type="pathway">
    <text evidence="2 16">Cell wall biogenesis; peptidoglycan biosynthesis.</text>
</comment>
<evidence type="ECO:0000256" key="4">
    <source>
        <dbReference type="ARBA" id="ARBA00022618"/>
    </source>
</evidence>
<dbReference type="GO" id="GO:0009252">
    <property type="term" value="P:peptidoglycan biosynthetic process"/>
    <property type="evidence" value="ECO:0007669"/>
    <property type="project" value="UniProtKB-UniRule"/>
</dbReference>
<evidence type="ECO:0000256" key="13">
    <source>
        <dbReference type="ARBA" id="ARBA00023316"/>
    </source>
</evidence>
<evidence type="ECO:0000256" key="8">
    <source>
        <dbReference type="ARBA" id="ARBA00022960"/>
    </source>
</evidence>
<evidence type="ECO:0000256" key="9">
    <source>
        <dbReference type="ARBA" id="ARBA00022984"/>
    </source>
</evidence>
<evidence type="ECO:0000256" key="12">
    <source>
        <dbReference type="ARBA" id="ARBA00023306"/>
    </source>
</evidence>
<dbReference type="eggNOG" id="COG0772">
    <property type="taxonomic scope" value="Bacteria"/>
</dbReference>
<keyword evidence="8 16" id="KW-0133">Cell shape</keyword>
<feature type="transmembrane region" description="Helical" evidence="16">
    <location>
        <begin position="188"/>
        <end position="205"/>
    </location>
</feature>
<evidence type="ECO:0000256" key="16">
    <source>
        <dbReference type="HAMAP-Rule" id="MF_00913"/>
    </source>
</evidence>
<keyword evidence="12 16" id="KW-0131">Cell cycle</keyword>
<evidence type="ECO:0000256" key="15">
    <source>
        <dbReference type="ARBA" id="ARBA00049902"/>
    </source>
</evidence>
<evidence type="ECO:0000256" key="2">
    <source>
        <dbReference type="ARBA" id="ARBA00004752"/>
    </source>
</evidence>
<feature type="transmembrane region" description="Helical" evidence="16">
    <location>
        <begin position="327"/>
        <end position="352"/>
    </location>
</feature>
<comment type="caution">
    <text evidence="17">The sequence shown here is derived from an EMBL/GenBank/DDBJ whole genome shotgun (WGS) entry which is preliminary data.</text>
</comment>
<dbReference type="GO" id="GO:0008360">
    <property type="term" value="P:regulation of cell shape"/>
    <property type="evidence" value="ECO:0007669"/>
    <property type="project" value="UniProtKB-KW"/>
</dbReference>
<feature type="transmembrane region" description="Helical" evidence="16">
    <location>
        <begin position="33"/>
        <end position="57"/>
    </location>
</feature>
<dbReference type="GO" id="GO:0032153">
    <property type="term" value="C:cell division site"/>
    <property type="evidence" value="ECO:0007669"/>
    <property type="project" value="UniProtKB-UniRule"/>
</dbReference>
<organism evidence="17 18">
    <name type="scientific">marine gamma proteobacterium HTCC2143</name>
    <dbReference type="NCBI Taxonomy" id="247633"/>
    <lineage>
        <taxon>Bacteria</taxon>
        <taxon>Pseudomonadati</taxon>
        <taxon>Pseudomonadota</taxon>
        <taxon>Gammaproteobacteria</taxon>
        <taxon>Cellvibrionales</taxon>
        <taxon>Spongiibacteraceae</taxon>
        <taxon>BD1-7 clade</taxon>
    </lineage>
</organism>
<dbReference type="GO" id="GO:0071555">
    <property type="term" value="P:cell wall organization"/>
    <property type="evidence" value="ECO:0007669"/>
    <property type="project" value="UniProtKB-KW"/>
</dbReference>
<dbReference type="GO" id="GO:0008955">
    <property type="term" value="F:peptidoglycan glycosyltransferase activity"/>
    <property type="evidence" value="ECO:0007669"/>
    <property type="project" value="UniProtKB-UniRule"/>
</dbReference>
<dbReference type="InterPro" id="IPR013437">
    <property type="entry name" value="FtsW"/>
</dbReference>